<dbReference type="Gene3D" id="1.20.1560.10">
    <property type="entry name" value="ABC transporter type 1, transmembrane domain"/>
    <property type="match status" value="1"/>
</dbReference>
<protein>
    <submittedName>
        <fullName evidence="11">Putative atp-binding cassette sub-family d member 4</fullName>
    </submittedName>
</protein>
<dbReference type="PROSITE" id="PS00211">
    <property type="entry name" value="ABC_TRANSPORTER_1"/>
    <property type="match status" value="1"/>
</dbReference>
<sequence>VSERRQAQAEEDLSTLLTAKEVGGCKPLRRNLKPCLRGRNRRQEKMSTTTYQRITSINVGPPRHVEESESSNTEMERLALDCLFVRRFRRLTGIVLSNVGAVLVMVVLLLLSVAYEVIVYQVGLTTSQFYVVLGKKHWWGFLNQTAFCLGLIALVAFVKSGKQYVSSTVTVQWRQLLTKRLQELYFSGKVHYRVNVVETGIDNPDQRITQDVDRLCQVLCDIVPTLLISPFTIAYYSYQSFSVAGYIGPLAVFVYFIISTLVSKLLITRVVPRVYELEKQEGRFRYKHAQVRANSESVAFLDGEFAELDSTEEHLVELVKAQQSVYNRQLPLNLGVYFTDYAGSILSFLIIAVPLFTGAYDDISTADLSGIISKNTFVSMYLISCFSKLVDLSSGISTVAGNTHRISVLLERMEAINEEENLMEKIKQANKPSKDDDSDTSNEAVPQFILKNVSYGSPYDDNIFAEGLTLELRPPRSVFVTGPSNSGKTSLLRILKGLWTPLSGSVTREFGGSLFLPQVTWFGSGSLRSQLYYPYAPPKTTSQEEGEIWRLVELAELGHLLKRSGGLDSSLQPMWYESLSPGERQRLSFLRVLCQRPKMALLDEATSALDEDTQVKLYRECRKLGIATVTIGHHACLEPLHDATLELHGAARGGTWTLKERDQAPNGESVVVENAQS</sequence>
<dbReference type="PANTHER" id="PTHR11384">
    <property type="entry name" value="ATP-BINDING CASSETTE, SUB-FAMILY D MEMBER"/>
    <property type="match status" value="1"/>
</dbReference>
<proteinExistence type="evidence at transcript level"/>
<evidence type="ECO:0000256" key="3">
    <source>
        <dbReference type="ARBA" id="ARBA00022692"/>
    </source>
</evidence>
<keyword evidence="4" id="KW-0547">Nucleotide-binding</keyword>
<dbReference type="AlphaFoldDB" id="L7MJT2"/>
<evidence type="ECO:0000313" key="11">
    <source>
        <dbReference type="EMBL" id="JAA64235.1"/>
    </source>
</evidence>
<dbReference type="PROSITE" id="PS50893">
    <property type="entry name" value="ABC_TRANSPORTER_2"/>
    <property type="match status" value="1"/>
</dbReference>
<evidence type="ECO:0000256" key="5">
    <source>
        <dbReference type="ARBA" id="ARBA00022840"/>
    </source>
</evidence>
<dbReference type="PROSITE" id="PS50929">
    <property type="entry name" value="ABC_TM1F"/>
    <property type="match status" value="1"/>
</dbReference>
<dbReference type="InterPro" id="IPR017871">
    <property type="entry name" value="ABC_transporter-like_CS"/>
</dbReference>
<evidence type="ECO:0000256" key="7">
    <source>
        <dbReference type="ARBA" id="ARBA00023136"/>
    </source>
</evidence>
<dbReference type="GO" id="GO:0005778">
    <property type="term" value="C:peroxisomal membrane"/>
    <property type="evidence" value="ECO:0007669"/>
    <property type="project" value="TreeGrafter"/>
</dbReference>
<dbReference type="GO" id="GO:0005524">
    <property type="term" value="F:ATP binding"/>
    <property type="evidence" value="ECO:0007669"/>
    <property type="project" value="UniProtKB-KW"/>
</dbReference>
<evidence type="ECO:0000256" key="4">
    <source>
        <dbReference type="ARBA" id="ARBA00022741"/>
    </source>
</evidence>
<dbReference type="SUPFAM" id="SSF52540">
    <property type="entry name" value="P-loop containing nucleoside triphosphate hydrolases"/>
    <property type="match status" value="1"/>
</dbReference>
<dbReference type="GO" id="GO:0006635">
    <property type="term" value="P:fatty acid beta-oxidation"/>
    <property type="evidence" value="ECO:0007669"/>
    <property type="project" value="TreeGrafter"/>
</dbReference>
<reference evidence="11" key="1">
    <citation type="submission" date="2012-11" db="EMBL/GenBank/DDBJ databases">
        <authorList>
            <person name="Lucero-Rivera Y.E."/>
            <person name="Tovar-Ramirez D."/>
        </authorList>
    </citation>
    <scope>NUCLEOTIDE SEQUENCE</scope>
    <source>
        <tissue evidence="11">Salivary gland</tissue>
    </source>
</reference>
<dbReference type="GO" id="GO:0042760">
    <property type="term" value="P:very long-chain fatty acid catabolic process"/>
    <property type="evidence" value="ECO:0007669"/>
    <property type="project" value="TreeGrafter"/>
</dbReference>
<feature type="transmembrane region" description="Helical" evidence="8">
    <location>
        <begin position="94"/>
        <end position="118"/>
    </location>
</feature>
<dbReference type="GO" id="GO:0016887">
    <property type="term" value="F:ATP hydrolysis activity"/>
    <property type="evidence" value="ECO:0007669"/>
    <property type="project" value="InterPro"/>
</dbReference>
<keyword evidence="7 8" id="KW-0472">Membrane</keyword>
<evidence type="ECO:0000259" key="10">
    <source>
        <dbReference type="PROSITE" id="PS50929"/>
    </source>
</evidence>
<keyword evidence="2" id="KW-0813">Transport</keyword>
<dbReference type="InterPro" id="IPR003593">
    <property type="entry name" value="AAA+_ATPase"/>
</dbReference>
<dbReference type="Pfam" id="PF06472">
    <property type="entry name" value="ABC_membrane_2"/>
    <property type="match status" value="1"/>
</dbReference>
<name>L7MJT2_RHIPC</name>
<dbReference type="Pfam" id="PF00005">
    <property type="entry name" value="ABC_tran"/>
    <property type="match status" value="1"/>
</dbReference>
<feature type="domain" description="ABC transporter" evidence="9">
    <location>
        <begin position="448"/>
        <end position="674"/>
    </location>
</feature>
<feature type="transmembrane region" description="Helical" evidence="8">
    <location>
        <begin position="334"/>
        <end position="356"/>
    </location>
</feature>
<keyword evidence="6 8" id="KW-1133">Transmembrane helix</keyword>
<feature type="transmembrane region" description="Helical" evidence="8">
    <location>
        <begin position="138"/>
        <end position="158"/>
    </location>
</feature>
<dbReference type="GO" id="GO:0005324">
    <property type="term" value="F:long-chain fatty acid transmembrane transporter activity"/>
    <property type="evidence" value="ECO:0007669"/>
    <property type="project" value="TreeGrafter"/>
</dbReference>
<reference evidence="11" key="2">
    <citation type="journal article" date="2015" name="J. Proteomics">
        <title>Sexual differences in the sialomes of the zebra tick, Rhipicephalus pulchellus.</title>
        <authorList>
            <person name="Tan A.W."/>
            <person name="Francischetti I.M."/>
            <person name="Slovak M."/>
            <person name="Kini R.M."/>
            <person name="Ribeiro J.M."/>
        </authorList>
    </citation>
    <scope>NUCLEOTIDE SEQUENCE</scope>
    <source>
        <tissue evidence="11">Salivary gland</tissue>
    </source>
</reference>
<organism evidence="11">
    <name type="scientific">Rhipicephalus pulchellus</name>
    <name type="common">Yellow backed tick</name>
    <name type="synonym">Dermacentor pulchellus</name>
    <dbReference type="NCBI Taxonomy" id="72859"/>
    <lineage>
        <taxon>Eukaryota</taxon>
        <taxon>Metazoa</taxon>
        <taxon>Ecdysozoa</taxon>
        <taxon>Arthropoda</taxon>
        <taxon>Chelicerata</taxon>
        <taxon>Arachnida</taxon>
        <taxon>Acari</taxon>
        <taxon>Parasitiformes</taxon>
        <taxon>Ixodida</taxon>
        <taxon>Ixodoidea</taxon>
        <taxon>Ixodidae</taxon>
        <taxon>Rhipicephalinae</taxon>
        <taxon>Rhipicephalus</taxon>
        <taxon>Rhipicephalus</taxon>
    </lineage>
</organism>
<dbReference type="GO" id="GO:0015910">
    <property type="term" value="P:long-chain fatty acid import into peroxisome"/>
    <property type="evidence" value="ECO:0007669"/>
    <property type="project" value="TreeGrafter"/>
</dbReference>
<feature type="transmembrane region" description="Helical" evidence="8">
    <location>
        <begin position="244"/>
        <end position="267"/>
    </location>
</feature>
<evidence type="ECO:0000259" key="9">
    <source>
        <dbReference type="PROSITE" id="PS50893"/>
    </source>
</evidence>
<evidence type="ECO:0000256" key="6">
    <source>
        <dbReference type="ARBA" id="ARBA00022989"/>
    </source>
</evidence>
<dbReference type="InterPro" id="IPR050835">
    <property type="entry name" value="ABC_transporter_sub-D"/>
</dbReference>
<feature type="non-terminal residue" evidence="11">
    <location>
        <position position="1"/>
    </location>
</feature>
<feature type="transmembrane region" description="Helical" evidence="8">
    <location>
        <begin position="218"/>
        <end position="238"/>
    </location>
</feature>
<dbReference type="InterPro" id="IPR011527">
    <property type="entry name" value="ABC1_TM_dom"/>
</dbReference>
<dbReference type="InterPro" id="IPR036640">
    <property type="entry name" value="ABC1_TM_sf"/>
</dbReference>
<dbReference type="PANTHER" id="PTHR11384:SF59">
    <property type="entry name" value="LYSOSOMAL COBALAMIN TRANSPORTER ABCD4"/>
    <property type="match status" value="1"/>
</dbReference>
<evidence type="ECO:0000256" key="8">
    <source>
        <dbReference type="SAM" id="Phobius"/>
    </source>
</evidence>
<dbReference type="SMART" id="SM00382">
    <property type="entry name" value="AAA"/>
    <property type="match status" value="1"/>
</dbReference>
<evidence type="ECO:0000256" key="2">
    <source>
        <dbReference type="ARBA" id="ARBA00022448"/>
    </source>
</evidence>
<dbReference type="SUPFAM" id="SSF90123">
    <property type="entry name" value="ABC transporter transmembrane region"/>
    <property type="match status" value="1"/>
</dbReference>
<keyword evidence="5 11" id="KW-0067">ATP-binding</keyword>
<feature type="domain" description="ABC transmembrane type-1" evidence="10">
    <location>
        <begin position="91"/>
        <end position="394"/>
    </location>
</feature>
<accession>L7MJT2</accession>
<dbReference type="EMBL" id="GACK01000799">
    <property type="protein sequence ID" value="JAA64235.1"/>
    <property type="molecule type" value="mRNA"/>
</dbReference>
<evidence type="ECO:0000256" key="1">
    <source>
        <dbReference type="ARBA" id="ARBA00008575"/>
    </source>
</evidence>
<dbReference type="GO" id="GO:0007031">
    <property type="term" value="P:peroxisome organization"/>
    <property type="evidence" value="ECO:0007669"/>
    <property type="project" value="TreeGrafter"/>
</dbReference>
<dbReference type="InterPro" id="IPR003439">
    <property type="entry name" value="ABC_transporter-like_ATP-bd"/>
</dbReference>
<dbReference type="InterPro" id="IPR027417">
    <property type="entry name" value="P-loop_NTPase"/>
</dbReference>
<dbReference type="GO" id="GO:0140359">
    <property type="term" value="F:ABC-type transporter activity"/>
    <property type="evidence" value="ECO:0007669"/>
    <property type="project" value="InterPro"/>
</dbReference>
<dbReference type="Gene3D" id="3.40.50.300">
    <property type="entry name" value="P-loop containing nucleotide triphosphate hydrolases"/>
    <property type="match status" value="1"/>
</dbReference>
<keyword evidence="3 8" id="KW-0812">Transmembrane</keyword>
<comment type="similarity">
    <text evidence="1">Belongs to the ABC transporter superfamily. ABCD family. Peroxisomal fatty acyl CoA transporter (TC 3.A.1.203) subfamily.</text>
</comment>